<dbReference type="GeneID" id="63754513"/>
<dbReference type="Proteomes" id="UP000184383">
    <property type="component" value="Unassembled WGS sequence"/>
</dbReference>
<dbReference type="EMBL" id="KV878216">
    <property type="protein sequence ID" value="OJJ31549.1"/>
    <property type="molecule type" value="Genomic_DNA"/>
</dbReference>
<gene>
    <name evidence="2" type="ORF">ASPWEDRAFT_62678</name>
</gene>
<proteinExistence type="predicted"/>
<accession>A0A1L9R9G4</accession>
<dbReference type="AlphaFoldDB" id="A0A1L9R9G4"/>
<sequence>MGSNFEVVDIFTVSKLACDLYHNCSLATRDAPDGFRQLVTELASFQGVLRALCDDVNSNTSFFEELEENRKRILERCMNGCYQTLQRLRDLLTKYRNMGIGDEKQFWQRLDSRRKNSESISEAESHRTNVKDAVTSAMQQLHQVRLREQSLRPLRYEPQDRFHRPDADLLKKFDESAHDELRIRRLSTGDWLRVAVWWLLKARSTLANCDKANLTGARGSISPSIESRTTSQQAYIDILKASYILYDIVLRGNENSQAILADENRKLIADLSEGIKEELSQFSAMDVPEYSILHSQNFEIWESLQSEESLENGGNAFIGLGNARWITVEQEDAGDEEEKVLFRTFVNAGIGGKKFRMRTKGAPYMLLLSTRDGESEPKITICNQSGTLCLQRDFVPDDLVQLIGISHASLSGVPGAKISEPVLLKFESISVSISFQYGADLLEFINIPKAYFDAVWQREPMDSDQFSESVLFRGSVEIFEQLKAPSMKSMNPRMVHRSCQVRILERSFGEAWRTVRRIVISSSAAEKIPRSMELFMPMANVQINREEASRQVVLKWSDTCQEKTDTDGNYNKQFSYVYDHSNPNIGMSLHFRNQAKAEEFEQAILSLSIRPSFSWTQASSSGCVYDVVDTVLDQKQYKTILLHRSQSSWKYCDIFYLYRDTNYTYEHSGFRVQFPRIYYTDYISSHVDKLYRADSPVIFSHCEKKVGKMTVEFSHEPILRAFMSALATSYELLFSRNAHLVAAKEKTLFVSKKWKGGAEVKLWRTGNSVQLASRWNDRVTDKWLTMSIPPGALEPTKDGNQVSFSHMQYSLGTVLDMAHIITRNPTEKGKARLEGTITITFMAVGDREEFVAALERDYQQFLTPVVSDGGFDVDDAASAGIIRSKITRSHRIWSSSRDTTAGASESNGSSSTASLRRMIRPPLDKARSLFVLPTTTTTGQNVVISYWAPPAPVPLVAVQPLSAVEMTRRRIVREESGSLSVERKHRRCHSEQPRAWRKPSASLWPLEEE</sequence>
<evidence type="ECO:0000313" key="2">
    <source>
        <dbReference type="EMBL" id="OJJ31549.1"/>
    </source>
</evidence>
<evidence type="ECO:0008006" key="4">
    <source>
        <dbReference type="Google" id="ProtNLM"/>
    </source>
</evidence>
<protein>
    <recommendedName>
        <fullName evidence="4">Fungal N-terminal domain-containing protein</fullName>
    </recommendedName>
</protein>
<evidence type="ECO:0000313" key="3">
    <source>
        <dbReference type="Proteomes" id="UP000184383"/>
    </source>
</evidence>
<evidence type="ECO:0000256" key="1">
    <source>
        <dbReference type="SAM" id="MobiDB-lite"/>
    </source>
</evidence>
<feature type="region of interest" description="Disordered" evidence="1">
    <location>
        <begin position="975"/>
        <end position="1009"/>
    </location>
</feature>
<dbReference type="OrthoDB" id="3045089at2759"/>
<keyword evidence="3" id="KW-1185">Reference proteome</keyword>
<dbReference type="RefSeq" id="XP_040685226.1">
    <property type="nucleotide sequence ID" value="XM_040838665.1"/>
</dbReference>
<dbReference type="STRING" id="1073089.A0A1L9R9G4"/>
<feature type="compositionally biased region" description="Low complexity" evidence="1">
    <location>
        <begin position="899"/>
        <end position="914"/>
    </location>
</feature>
<feature type="region of interest" description="Disordered" evidence="1">
    <location>
        <begin position="893"/>
        <end position="915"/>
    </location>
</feature>
<organism evidence="2 3">
    <name type="scientific">Aspergillus wentii DTO 134E9</name>
    <dbReference type="NCBI Taxonomy" id="1073089"/>
    <lineage>
        <taxon>Eukaryota</taxon>
        <taxon>Fungi</taxon>
        <taxon>Dikarya</taxon>
        <taxon>Ascomycota</taxon>
        <taxon>Pezizomycotina</taxon>
        <taxon>Eurotiomycetes</taxon>
        <taxon>Eurotiomycetidae</taxon>
        <taxon>Eurotiales</taxon>
        <taxon>Aspergillaceae</taxon>
        <taxon>Aspergillus</taxon>
        <taxon>Aspergillus subgen. Cremei</taxon>
    </lineage>
</organism>
<reference evidence="3" key="1">
    <citation type="journal article" date="2017" name="Genome Biol.">
        <title>Comparative genomics reveals high biological diversity and specific adaptations in the industrially and medically important fungal genus Aspergillus.</title>
        <authorList>
            <person name="de Vries R.P."/>
            <person name="Riley R."/>
            <person name="Wiebenga A."/>
            <person name="Aguilar-Osorio G."/>
            <person name="Amillis S."/>
            <person name="Uchima C.A."/>
            <person name="Anderluh G."/>
            <person name="Asadollahi M."/>
            <person name="Askin M."/>
            <person name="Barry K."/>
            <person name="Battaglia E."/>
            <person name="Bayram O."/>
            <person name="Benocci T."/>
            <person name="Braus-Stromeyer S.A."/>
            <person name="Caldana C."/>
            <person name="Canovas D."/>
            <person name="Cerqueira G.C."/>
            <person name="Chen F."/>
            <person name="Chen W."/>
            <person name="Choi C."/>
            <person name="Clum A."/>
            <person name="Dos Santos R.A."/>
            <person name="Damasio A.R."/>
            <person name="Diallinas G."/>
            <person name="Emri T."/>
            <person name="Fekete E."/>
            <person name="Flipphi M."/>
            <person name="Freyberg S."/>
            <person name="Gallo A."/>
            <person name="Gournas C."/>
            <person name="Habgood R."/>
            <person name="Hainaut M."/>
            <person name="Harispe M.L."/>
            <person name="Henrissat B."/>
            <person name="Hilden K.S."/>
            <person name="Hope R."/>
            <person name="Hossain A."/>
            <person name="Karabika E."/>
            <person name="Karaffa L."/>
            <person name="Karanyi Z."/>
            <person name="Krasevec N."/>
            <person name="Kuo A."/>
            <person name="Kusch H."/>
            <person name="LaButti K."/>
            <person name="Lagendijk E.L."/>
            <person name="Lapidus A."/>
            <person name="Levasseur A."/>
            <person name="Lindquist E."/>
            <person name="Lipzen A."/>
            <person name="Logrieco A.F."/>
            <person name="MacCabe A."/>
            <person name="Maekelae M.R."/>
            <person name="Malavazi I."/>
            <person name="Melin P."/>
            <person name="Meyer V."/>
            <person name="Mielnichuk N."/>
            <person name="Miskei M."/>
            <person name="Molnar A.P."/>
            <person name="Mule G."/>
            <person name="Ngan C.Y."/>
            <person name="Orejas M."/>
            <person name="Orosz E."/>
            <person name="Ouedraogo J.P."/>
            <person name="Overkamp K.M."/>
            <person name="Park H.-S."/>
            <person name="Perrone G."/>
            <person name="Piumi F."/>
            <person name="Punt P.J."/>
            <person name="Ram A.F."/>
            <person name="Ramon A."/>
            <person name="Rauscher S."/>
            <person name="Record E."/>
            <person name="Riano-Pachon D.M."/>
            <person name="Robert V."/>
            <person name="Roehrig J."/>
            <person name="Ruller R."/>
            <person name="Salamov A."/>
            <person name="Salih N.S."/>
            <person name="Samson R.A."/>
            <person name="Sandor E."/>
            <person name="Sanguinetti M."/>
            <person name="Schuetze T."/>
            <person name="Sepcic K."/>
            <person name="Shelest E."/>
            <person name="Sherlock G."/>
            <person name="Sophianopoulou V."/>
            <person name="Squina F.M."/>
            <person name="Sun H."/>
            <person name="Susca A."/>
            <person name="Todd R.B."/>
            <person name="Tsang A."/>
            <person name="Unkles S.E."/>
            <person name="van de Wiele N."/>
            <person name="van Rossen-Uffink D."/>
            <person name="Oliveira J.V."/>
            <person name="Vesth T.C."/>
            <person name="Visser J."/>
            <person name="Yu J.-H."/>
            <person name="Zhou M."/>
            <person name="Andersen M.R."/>
            <person name="Archer D.B."/>
            <person name="Baker S.E."/>
            <person name="Benoit I."/>
            <person name="Brakhage A.A."/>
            <person name="Braus G.H."/>
            <person name="Fischer R."/>
            <person name="Frisvad J.C."/>
            <person name="Goldman G.H."/>
            <person name="Houbraken J."/>
            <person name="Oakley B."/>
            <person name="Pocsi I."/>
            <person name="Scazzocchio C."/>
            <person name="Seiboth B."/>
            <person name="vanKuyk P.A."/>
            <person name="Wortman J."/>
            <person name="Dyer P.S."/>
            <person name="Grigoriev I.V."/>
        </authorList>
    </citation>
    <scope>NUCLEOTIDE SEQUENCE [LARGE SCALE GENOMIC DNA]</scope>
    <source>
        <strain evidence="3">DTO 134E9</strain>
    </source>
</reference>
<name>A0A1L9R9G4_ASPWE</name>
<dbReference type="VEuPathDB" id="FungiDB:ASPWEDRAFT_62678"/>